<dbReference type="CDD" id="cd02661">
    <property type="entry name" value="Peptidase_C19E"/>
    <property type="match status" value="1"/>
</dbReference>
<comment type="similarity">
    <text evidence="2 7">Belongs to the peptidase C19 family.</text>
</comment>
<dbReference type="PROSITE" id="PS00973">
    <property type="entry name" value="USP_2"/>
    <property type="match status" value="1"/>
</dbReference>
<feature type="compositionally biased region" description="Low complexity" evidence="8">
    <location>
        <begin position="555"/>
        <end position="570"/>
    </location>
</feature>
<organism evidence="10 11">
    <name type="scientific">Marasmius tenuissimus</name>
    <dbReference type="NCBI Taxonomy" id="585030"/>
    <lineage>
        <taxon>Eukaryota</taxon>
        <taxon>Fungi</taxon>
        <taxon>Dikarya</taxon>
        <taxon>Basidiomycota</taxon>
        <taxon>Agaricomycotina</taxon>
        <taxon>Agaricomycetes</taxon>
        <taxon>Agaricomycetidae</taxon>
        <taxon>Agaricales</taxon>
        <taxon>Marasmiineae</taxon>
        <taxon>Marasmiaceae</taxon>
        <taxon>Marasmius</taxon>
    </lineage>
</organism>
<evidence type="ECO:0000256" key="3">
    <source>
        <dbReference type="ARBA" id="ARBA00022670"/>
    </source>
</evidence>
<dbReference type="PROSITE" id="PS00972">
    <property type="entry name" value="USP_1"/>
    <property type="match status" value="1"/>
</dbReference>
<evidence type="ECO:0000256" key="7">
    <source>
        <dbReference type="RuleBase" id="RU366025"/>
    </source>
</evidence>
<feature type="compositionally biased region" description="Basic residues" evidence="8">
    <location>
        <begin position="603"/>
        <end position="614"/>
    </location>
</feature>
<keyword evidence="5 7" id="KW-0378">Hydrolase</keyword>
<evidence type="ECO:0000256" key="5">
    <source>
        <dbReference type="ARBA" id="ARBA00022801"/>
    </source>
</evidence>
<dbReference type="InterPro" id="IPR028889">
    <property type="entry name" value="USP"/>
</dbReference>
<sequence length="614" mass="67434">MLVSPRYPPTQPTLSAKDPEPGQYRPTKDLETFNSLLPPPIEFVEGSSSGTLAVAEGRYEPINPTQQASSSKVEVSSKISDASPRPSAISKPHSDVSTSSPAKTPMKTPTKATSLYSGDVDLAWPKIASLGSGLFNNGNTCFLNSALQCLLHTPPLLNILMTHTQRDCKNRGFCMTCGLRTVARRSFSNDTPFSPQVITGKLQLIAKHMRRGRQEDSHEFLRYAIDALQKSCLAGYPPKMEHKLTETTWVHKVFGGRLRSRVTCRDCGYNSDTFDSILDLSLDIHHTPHLNVALKKFVAPDYLKGADKYKCEKCKKPVNAEKRFTIHDAPAVLTVHLKRFSPMGHKIGHPVDYDEQLSLEPYMSDGQFGPRYTLYGVICHAGGGPNSGHYYAYVRSRDNKWHEMNDESVTPLGSPPVRVKNAYMLFYLKNKGQKLDSVAFSSVQRPKSNLAAAMKKRTRDQAEDEDRGEKVLRPFIGPVLPSSTGEASASPSDAKRPKLENADPQANTLKKKIQGVMANAALSGLADYASDDDEPPKEESSKSPTVTRPQPSPATPSTTTPKPSAITPAAFYGTPSASKKRDGPSPATHASWKKHSFNPYNRLGRRNKGTARGI</sequence>
<dbReference type="InterPro" id="IPR001394">
    <property type="entry name" value="Peptidase_C19_UCH"/>
</dbReference>
<feature type="region of interest" description="Disordered" evidence="8">
    <location>
        <begin position="527"/>
        <end position="614"/>
    </location>
</feature>
<dbReference type="PROSITE" id="PS50235">
    <property type="entry name" value="USP_3"/>
    <property type="match status" value="1"/>
</dbReference>
<dbReference type="EC" id="3.4.19.12" evidence="7"/>
<evidence type="ECO:0000313" key="10">
    <source>
        <dbReference type="EMBL" id="KAL0067665.1"/>
    </source>
</evidence>
<dbReference type="InterPro" id="IPR038765">
    <property type="entry name" value="Papain-like_cys_pep_sf"/>
</dbReference>
<keyword evidence="11" id="KW-1185">Reference proteome</keyword>
<name>A0ABR3A165_9AGAR</name>
<feature type="region of interest" description="Disordered" evidence="8">
    <location>
        <begin position="450"/>
        <end position="501"/>
    </location>
</feature>
<feature type="compositionally biased region" description="Low complexity" evidence="8">
    <location>
        <begin position="97"/>
        <end position="111"/>
    </location>
</feature>
<dbReference type="PANTHER" id="PTHR24006">
    <property type="entry name" value="UBIQUITIN CARBOXYL-TERMINAL HYDROLASE"/>
    <property type="match status" value="1"/>
</dbReference>
<dbReference type="Proteomes" id="UP001437256">
    <property type="component" value="Unassembled WGS sequence"/>
</dbReference>
<comment type="caution">
    <text evidence="10">The sequence shown here is derived from an EMBL/GenBank/DDBJ whole genome shotgun (WGS) entry which is preliminary data.</text>
</comment>
<evidence type="ECO:0000259" key="9">
    <source>
        <dbReference type="PROSITE" id="PS50235"/>
    </source>
</evidence>
<dbReference type="Gene3D" id="3.90.70.10">
    <property type="entry name" value="Cysteine proteinases"/>
    <property type="match status" value="1"/>
</dbReference>
<dbReference type="PANTHER" id="PTHR24006:SF758">
    <property type="entry name" value="UBIQUITIN CARBOXYL-TERMINAL HYDROLASE 36"/>
    <property type="match status" value="1"/>
</dbReference>
<evidence type="ECO:0000256" key="4">
    <source>
        <dbReference type="ARBA" id="ARBA00022786"/>
    </source>
</evidence>
<feature type="compositionally biased region" description="Pro residues" evidence="8">
    <location>
        <begin position="1"/>
        <end position="11"/>
    </location>
</feature>
<gene>
    <name evidence="10" type="ORF">AAF712_005380</name>
</gene>
<evidence type="ECO:0000256" key="2">
    <source>
        <dbReference type="ARBA" id="ARBA00009085"/>
    </source>
</evidence>
<dbReference type="EMBL" id="JBBXMP010000024">
    <property type="protein sequence ID" value="KAL0067665.1"/>
    <property type="molecule type" value="Genomic_DNA"/>
</dbReference>
<dbReference type="InterPro" id="IPR018200">
    <property type="entry name" value="USP_CS"/>
</dbReference>
<reference evidence="10 11" key="1">
    <citation type="submission" date="2024-05" db="EMBL/GenBank/DDBJ databases">
        <title>A draft genome resource for the thread blight pathogen Marasmius tenuissimus strain MS-2.</title>
        <authorList>
            <person name="Yulfo-Soto G.E."/>
            <person name="Baruah I.K."/>
            <person name="Amoako-Attah I."/>
            <person name="Bukari Y."/>
            <person name="Meinhardt L.W."/>
            <person name="Bailey B.A."/>
            <person name="Cohen S.P."/>
        </authorList>
    </citation>
    <scope>NUCLEOTIDE SEQUENCE [LARGE SCALE GENOMIC DNA]</scope>
    <source>
        <strain evidence="10 11">MS-2</strain>
    </source>
</reference>
<accession>A0ABR3A165</accession>
<keyword evidence="6 7" id="KW-0788">Thiol protease</keyword>
<feature type="compositionally biased region" description="Low complexity" evidence="8">
    <location>
        <begin position="69"/>
        <end position="80"/>
    </location>
</feature>
<evidence type="ECO:0000256" key="8">
    <source>
        <dbReference type="SAM" id="MobiDB-lite"/>
    </source>
</evidence>
<comment type="catalytic activity">
    <reaction evidence="1 7">
        <text>Thiol-dependent hydrolysis of ester, thioester, amide, peptide and isopeptide bonds formed by the C-terminal Gly of ubiquitin (a 76-residue protein attached to proteins as an intracellular targeting signal).</text>
        <dbReference type="EC" id="3.4.19.12"/>
    </reaction>
</comment>
<keyword evidence="3 7" id="KW-0645">Protease</keyword>
<dbReference type="SUPFAM" id="SSF54001">
    <property type="entry name" value="Cysteine proteinases"/>
    <property type="match status" value="1"/>
</dbReference>
<keyword evidence="4 7" id="KW-0833">Ubl conjugation pathway</keyword>
<feature type="domain" description="USP" evidence="9">
    <location>
        <begin position="132"/>
        <end position="430"/>
    </location>
</feature>
<evidence type="ECO:0000256" key="1">
    <source>
        <dbReference type="ARBA" id="ARBA00000707"/>
    </source>
</evidence>
<proteinExistence type="inferred from homology"/>
<feature type="compositionally biased region" description="Polar residues" evidence="8">
    <location>
        <begin position="481"/>
        <end position="491"/>
    </location>
</feature>
<dbReference type="Pfam" id="PF00443">
    <property type="entry name" value="UCH"/>
    <property type="match status" value="1"/>
</dbReference>
<evidence type="ECO:0000313" key="11">
    <source>
        <dbReference type="Proteomes" id="UP001437256"/>
    </source>
</evidence>
<feature type="region of interest" description="Disordered" evidence="8">
    <location>
        <begin position="1"/>
        <end position="111"/>
    </location>
</feature>
<dbReference type="InterPro" id="IPR050164">
    <property type="entry name" value="Peptidase_C19"/>
</dbReference>
<protein>
    <recommendedName>
        <fullName evidence="7">Ubiquitin carboxyl-terminal hydrolase</fullName>
        <ecNumber evidence="7">3.4.19.12</ecNumber>
    </recommendedName>
</protein>
<evidence type="ECO:0000256" key="6">
    <source>
        <dbReference type="ARBA" id="ARBA00022807"/>
    </source>
</evidence>